<dbReference type="AlphaFoldDB" id="A0A5B0M5B6"/>
<reference evidence="1 2" key="1">
    <citation type="submission" date="2019-05" db="EMBL/GenBank/DDBJ databases">
        <title>Emergence of the Ug99 lineage of the wheat stem rust pathogen through somatic hybridization.</title>
        <authorList>
            <person name="Li F."/>
            <person name="Upadhyaya N.M."/>
            <person name="Sperschneider J."/>
            <person name="Matny O."/>
            <person name="Nguyen-Phuc H."/>
            <person name="Mago R."/>
            <person name="Raley C."/>
            <person name="Miller M.E."/>
            <person name="Silverstein K.A.T."/>
            <person name="Henningsen E."/>
            <person name="Hirsch C.D."/>
            <person name="Visser B."/>
            <person name="Pretorius Z.A."/>
            <person name="Steffenson B.J."/>
            <person name="Schwessinger B."/>
            <person name="Dodds P.N."/>
            <person name="Figueroa M."/>
        </authorList>
    </citation>
    <scope>NUCLEOTIDE SEQUENCE [LARGE SCALE GENOMIC DNA]</scope>
    <source>
        <strain evidence="1">21-0</strain>
    </source>
</reference>
<evidence type="ECO:0000313" key="1">
    <source>
        <dbReference type="EMBL" id="KAA1071409.1"/>
    </source>
</evidence>
<accession>A0A5B0M5B6</accession>
<evidence type="ECO:0000313" key="2">
    <source>
        <dbReference type="Proteomes" id="UP000324748"/>
    </source>
</evidence>
<name>A0A5B0M5B6_PUCGR</name>
<dbReference type="Proteomes" id="UP000324748">
    <property type="component" value="Unassembled WGS sequence"/>
</dbReference>
<keyword evidence="2" id="KW-1185">Reference proteome</keyword>
<sequence length="174" mass="19732">MTNRDIAIPGPYGEEEEGICPDRRPTFYSRLYCYEHLIQVASWRQQFMKNSEYNLSITAKPRFLNFHEPSQKTINGVWNGPMTWCSSTVKARTTGTALPTLTDLNNFGKTSHSLRPFLTIHTVRLGERVRSLGMEFGRERVSGWESGHGGTAQGNMAIKRCSFKLLLLFLPCIG</sequence>
<organism evidence="1 2">
    <name type="scientific">Puccinia graminis f. sp. tritici</name>
    <dbReference type="NCBI Taxonomy" id="56615"/>
    <lineage>
        <taxon>Eukaryota</taxon>
        <taxon>Fungi</taxon>
        <taxon>Dikarya</taxon>
        <taxon>Basidiomycota</taxon>
        <taxon>Pucciniomycotina</taxon>
        <taxon>Pucciniomycetes</taxon>
        <taxon>Pucciniales</taxon>
        <taxon>Pucciniaceae</taxon>
        <taxon>Puccinia</taxon>
    </lineage>
</organism>
<gene>
    <name evidence="1" type="ORF">PGT21_006328</name>
</gene>
<dbReference type="EMBL" id="VSWC01000170">
    <property type="protein sequence ID" value="KAA1071409.1"/>
    <property type="molecule type" value="Genomic_DNA"/>
</dbReference>
<proteinExistence type="predicted"/>
<comment type="caution">
    <text evidence="1">The sequence shown here is derived from an EMBL/GenBank/DDBJ whole genome shotgun (WGS) entry which is preliminary data.</text>
</comment>
<protein>
    <submittedName>
        <fullName evidence="1">Uncharacterized protein</fullName>
    </submittedName>
</protein>